<gene>
    <name evidence="1" type="ORF">D7X96_05375</name>
</gene>
<sequence>MGELGTVQAEYEGEWRYFSDVQQGVLTAPDDPASPEVSRLAVCGWETEGRGLFDDSNVCFNLRFDTALLGAGPATFGIDGAVVVPVQAGIDPTFTPGEAHGPGVRAAWVHTGCYGQIQEDDVRQQVTGTLELRVNDATRFAGHLVLDMTGASSGQCSTSRARADVEFDLPR</sequence>
<accession>A0A3A8QUK4</accession>
<organism evidence="1 2">
    <name type="scientific">Corallococcus interemptor</name>
    <dbReference type="NCBI Taxonomy" id="2316720"/>
    <lineage>
        <taxon>Bacteria</taxon>
        <taxon>Pseudomonadati</taxon>
        <taxon>Myxococcota</taxon>
        <taxon>Myxococcia</taxon>
        <taxon>Myxococcales</taxon>
        <taxon>Cystobacterineae</taxon>
        <taxon>Myxococcaceae</taxon>
        <taxon>Corallococcus</taxon>
    </lineage>
</organism>
<reference evidence="2" key="1">
    <citation type="submission" date="2018-09" db="EMBL/GenBank/DDBJ databases">
        <authorList>
            <person name="Livingstone P.G."/>
            <person name="Whitworth D.E."/>
        </authorList>
    </citation>
    <scope>NUCLEOTIDE SEQUENCE [LARGE SCALE GENOMIC DNA]</scope>
    <source>
        <strain evidence="2">AB047A</strain>
    </source>
</reference>
<proteinExistence type="predicted"/>
<keyword evidence="2" id="KW-1185">Reference proteome</keyword>
<evidence type="ECO:0000313" key="2">
    <source>
        <dbReference type="Proteomes" id="UP000282656"/>
    </source>
</evidence>
<protein>
    <submittedName>
        <fullName evidence="1">Uncharacterized protein</fullName>
    </submittedName>
</protein>
<evidence type="ECO:0000313" key="1">
    <source>
        <dbReference type="EMBL" id="RKH72247.1"/>
    </source>
</evidence>
<dbReference type="Proteomes" id="UP000282656">
    <property type="component" value="Unassembled WGS sequence"/>
</dbReference>
<name>A0A3A8QUK4_9BACT</name>
<dbReference type="AlphaFoldDB" id="A0A3A8QUK4"/>
<comment type="caution">
    <text evidence="1">The sequence shown here is derived from an EMBL/GenBank/DDBJ whole genome shotgun (WGS) entry which is preliminary data.</text>
</comment>
<dbReference type="EMBL" id="RAWM01000009">
    <property type="protein sequence ID" value="RKH72247.1"/>
    <property type="molecule type" value="Genomic_DNA"/>
</dbReference>